<feature type="compositionally biased region" description="Basic and acidic residues" evidence="1">
    <location>
        <begin position="51"/>
        <end position="69"/>
    </location>
</feature>
<gene>
    <name evidence="2" type="ORF">F5891DRAFT_1197310</name>
    <name evidence="3" type="ORF">F5891DRAFT_1197320</name>
</gene>
<keyword evidence="4" id="KW-1185">Reference proteome</keyword>
<evidence type="ECO:0000313" key="4">
    <source>
        <dbReference type="Proteomes" id="UP001195769"/>
    </source>
</evidence>
<dbReference type="GeneID" id="64662763"/>
<proteinExistence type="predicted"/>
<feature type="region of interest" description="Disordered" evidence="1">
    <location>
        <begin position="1"/>
        <end position="74"/>
    </location>
</feature>
<feature type="compositionally biased region" description="Polar residues" evidence="1">
    <location>
        <begin position="1"/>
        <end position="20"/>
    </location>
</feature>
<dbReference type="Proteomes" id="UP001195769">
    <property type="component" value="Unassembled WGS sequence"/>
</dbReference>
<organism evidence="2 4">
    <name type="scientific">Suillus fuscotomentosus</name>
    <dbReference type="NCBI Taxonomy" id="1912939"/>
    <lineage>
        <taxon>Eukaryota</taxon>
        <taxon>Fungi</taxon>
        <taxon>Dikarya</taxon>
        <taxon>Basidiomycota</taxon>
        <taxon>Agaricomycotina</taxon>
        <taxon>Agaricomycetes</taxon>
        <taxon>Agaricomycetidae</taxon>
        <taxon>Boletales</taxon>
        <taxon>Suillineae</taxon>
        <taxon>Suillaceae</taxon>
        <taxon>Suillus</taxon>
    </lineage>
</organism>
<name>A0AAD4DTV9_9AGAM</name>
<dbReference type="AlphaFoldDB" id="A0AAD4DTV9"/>
<comment type="caution">
    <text evidence="2">The sequence shown here is derived from an EMBL/GenBank/DDBJ whole genome shotgun (WGS) entry which is preliminary data.</text>
</comment>
<accession>A0AAD4DTV9</accession>
<dbReference type="EMBL" id="JABBWK010000119">
    <property type="protein sequence ID" value="KAG1891867.1"/>
    <property type="molecule type" value="Genomic_DNA"/>
</dbReference>
<sequence>MNDGNSRSVPPRIETSNEANATELPGRPRGKISRFLGKVMNGEIQKISRSNLKDSRTRDPVLPNVDREGVSSISNIEVQDAPPGAKQSADTQSALRDVNETAKGMNLLSGPVTSGLSAAQNASADLEDACKFEDAYLRPLKIFDSVIGSSMLPC</sequence>
<protein>
    <submittedName>
        <fullName evidence="2">Uncharacterized protein</fullName>
    </submittedName>
</protein>
<evidence type="ECO:0000313" key="2">
    <source>
        <dbReference type="EMBL" id="KAG1891858.1"/>
    </source>
</evidence>
<evidence type="ECO:0000313" key="3">
    <source>
        <dbReference type="EMBL" id="KAG1891867.1"/>
    </source>
</evidence>
<reference evidence="2" key="1">
    <citation type="journal article" date="2020" name="New Phytol.">
        <title>Comparative genomics reveals dynamic genome evolution in host specialist ectomycorrhizal fungi.</title>
        <authorList>
            <person name="Lofgren L.A."/>
            <person name="Nguyen N.H."/>
            <person name="Vilgalys R."/>
            <person name="Ruytinx J."/>
            <person name="Liao H.L."/>
            <person name="Branco S."/>
            <person name="Kuo A."/>
            <person name="LaButti K."/>
            <person name="Lipzen A."/>
            <person name="Andreopoulos W."/>
            <person name="Pangilinan J."/>
            <person name="Riley R."/>
            <person name="Hundley H."/>
            <person name="Na H."/>
            <person name="Barry K."/>
            <person name="Grigoriev I.V."/>
            <person name="Stajich J.E."/>
            <person name="Kennedy P.G."/>
        </authorList>
    </citation>
    <scope>NUCLEOTIDE SEQUENCE</scope>
    <source>
        <strain evidence="2">FC203</strain>
    </source>
</reference>
<dbReference type="RefSeq" id="XP_041218334.1">
    <property type="nucleotide sequence ID" value="XM_041368465.1"/>
</dbReference>
<dbReference type="EMBL" id="JABBWK010000119">
    <property type="protein sequence ID" value="KAG1891858.1"/>
    <property type="molecule type" value="Genomic_DNA"/>
</dbReference>
<evidence type="ECO:0000256" key="1">
    <source>
        <dbReference type="SAM" id="MobiDB-lite"/>
    </source>
</evidence>